<dbReference type="Pfam" id="PF22486">
    <property type="entry name" value="MATH_2"/>
    <property type="match status" value="1"/>
</dbReference>
<evidence type="ECO:0000259" key="4">
    <source>
        <dbReference type="PROSITE" id="PS50144"/>
    </source>
</evidence>
<dbReference type="Proteomes" id="UP000275267">
    <property type="component" value="Unassembled WGS sequence"/>
</dbReference>
<dbReference type="InterPro" id="IPR008974">
    <property type="entry name" value="TRAF-like"/>
</dbReference>
<dbReference type="PANTHER" id="PTHR26379">
    <property type="entry name" value="BTB/POZ AND MATH DOMAIN-CONTAINING PROTEIN 1"/>
    <property type="match status" value="1"/>
</dbReference>
<dbReference type="OrthoDB" id="6496053at2759"/>
<dbReference type="SMART" id="SM00225">
    <property type="entry name" value="BTB"/>
    <property type="match status" value="1"/>
</dbReference>
<dbReference type="STRING" id="4540.A0A3L6PL81"/>
<sequence length="361" mass="40120">MTHQMPSSKTVSTCVPQREQGTHLFHILGYSQHRAAGAPECIMSDKFPVGGHDWILSFYPNGTIGKGAHRFSGDCVVAALKLLHKNTMVRASWELRLLDQGTGPSLSVHKEVSRVFNTNEDSRFAVCVIKRKLFEPTTYLQDDRLTIECIVTVSKEPHVTGTISFPRIEVPPSDIAEHFGKLLETKEGVDVTFIVGGVNLTAHKMVLATRSPVFRAELYGPMREGGTEPIVVEDIHPDVFRGLLHFIYNDSLPPFDDLTEDDYGEMIRHLLVAADRFAMERLKLMCQSILCEGIRVQTVATTLALADQHHCDMLKDACIEFITSSNAMDAVAATPGYKSLKRTCPSVVIEALEKTSRIRKA</sequence>
<evidence type="ECO:0000313" key="5">
    <source>
        <dbReference type="EMBL" id="RLM60623.1"/>
    </source>
</evidence>
<organism evidence="5 6">
    <name type="scientific">Panicum miliaceum</name>
    <name type="common">Proso millet</name>
    <name type="synonym">Broomcorn millet</name>
    <dbReference type="NCBI Taxonomy" id="4540"/>
    <lineage>
        <taxon>Eukaryota</taxon>
        <taxon>Viridiplantae</taxon>
        <taxon>Streptophyta</taxon>
        <taxon>Embryophyta</taxon>
        <taxon>Tracheophyta</taxon>
        <taxon>Spermatophyta</taxon>
        <taxon>Magnoliopsida</taxon>
        <taxon>Liliopsida</taxon>
        <taxon>Poales</taxon>
        <taxon>Poaceae</taxon>
        <taxon>PACMAD clade</taxon>
        <taxon>Panicoideae</taxon>
        <taxon>Panicodae</taxon>
        <taxon>Paniceae</taxon>
        <taxon>Panicinae</taxon>
        <taxon>Panicum</taxon>
        <taxon>Panicum sect. Panicum</taxon>
    </lineage>
</organism>
<dbReference type="PROSITE" id="PS50144">
    <property type="entry name" value="MATH"/>
    <property type="match status" value="1"/>
</dbReference>
<gene>
    <name evidence="5" type="ORF">C2845_PM14G05730</name>
</gene>
<dbReference type="InterPro" id="IPR056423">
    <property type="entry name" value="BACK_BPM_SPOP"/>
</dbReference>
<comment type="similarity">
    <text evidence="2">Belongs to the Tdpoz family.</text>
</comment>
<dbReference type="Gene3D" id="2.60.210.10">
    <property type="entry name" value="Apoptosis, Tumor Necrosis Factor Receptor Associated Protein 2, Chain A"/>
    <property type="match status" value="1"/>
</dbReference>
<dbReference type="InterPro" id="IPR002083">
    <property type="entry name" value="MATH/TRAF_dom"/>
</dbReference>
<dbReference type="Gene3D" id="3.30.710.10">
    <property type="entry name" value="Potassium Channel Kv1.1, Chain A"/>
    <property type="match status" value="1"/>
</dbReference>
<dbReference type="CDD" id="cd18280">
    <property type="entry name" value="BTB_POZ_BPM_plant"/>
    <property type="match status" value="1"/>
</dbReference>
<name>A0A3L6PL81_PANMI</name>
<dbReference type="InterPro" id="IPR011333">
    <property type="entry name" value="SKP1/BTB/POZ_sf"/>
</dbReference>
<evidence type="ECO:0008006" key="7">
    <source>
        <dbReference type="Google" id="ProtNLM"/>
    </source>
</evidence>
<keyword evidence="6" id="KW-1185">Reference proteome</keyword>
<dbReference type="GO" id="GO:0016567">
    <property type="term" value="P:protein ubiquitination"/>
    <property type="evidence" value="ECO:0007669"/>
    <property type="project" value="InterPro"/>
</dbReference>
<feature type="domain" description="BTB" evidence="3">
    <location>
        <begin position="189"/>
        <end position="256"/>
    </location>
</feature>
<dbReference type="SUPFAM" id="SSF49599">
    <property type="entry name" value="TRAF domain-like"/>
    <property type="match status" value="1"/>
</dbReference>
<dbReference type="PROSITE" id="PS50097">
    <property type="entry name" value="BTB"/>
    <property type="match status" value="1"/>
</dbReference>
<dbReference type="SUPFAM" id="SSF54695">
    <property type="entry name" value="POZ domain"/>
    <property type="match status" value="1"/>
</dbReference>
<dbReference type="EMBL" id="PQIB02000016">
    <property type="protein sequence ID" value="RLM60623.1"/>
    <property type="molecule type" value="Genomic_DNA"/>
</dbReference>
<evidence type="ECO:0000259" key="3">
    <source>
        <dbReference type="PROSITE" id="PS50097"/>
    </source>
</evidence>
<dbReference type="Pfam" id="PF00651">
    <property type="entry name" value="BTB"/>
    <property type="match status" value="1"/>
</dbReference>
<dbReference type="Pfam" id="PF24570">
    <property type="entry name" value="BACK_BPM_SPOP"/>
    <property type="match status" value="1"/>
</dbReference>
<dbReference type="Gene3D" id="1.25.40.420">
    <property type="match status" value="1"/>
</dbReference>
<comment type="pathway">
    <text evidence="1">Protein modification; protein ubiquitination.</text>
</comment>
<evidence type="ECO:0000313" key="6">
    <source>
        <dbReference type="Proteomes" id="UP000275267"/>
    </source>
</evidence>
<protein>
    <recommendedName>
        <fullName evidence="7">BTB/POZ and MATH domain-containing protein 2-like</fullName>
    </recommendedName>
</protein>
<accession>A0A3L6PL81</accession>
<feature type="domain" description="MATH" evidence="4">
    <location>
        <begin position="20"/>
        <end position="151"/>
    </location>
</feature>
<reference evidence="6" key="1">
    <citation type="journal article" date="2019" name="Nat. Commun.">
        <title>The genome of broomcorn millet.</title>
        <authorList>
            <person name="Zou C."/>
            <person name="Miki D."/>
            <person name="Li D."/>
            <person name="Tang Q."/>
            <person name="Xiao L."/>
            <person name="Rajput S."/>
            <person name="Deng P."/>
            <person name="Jia W."/>
            <person name="Huang R."/>
            <person name="Zhang M."/>
            <person name="Sun Y."/>
            <person name="Hu J."/>
            <person name="Fu X."/>
            <person name="Schnable P.S."/>
            <person name="Li F."/>
            <person name="Zhang H."/>
            <person name="Feng B."/>
            <person name="Zhu X."/>
            <person name="Liu R."/>
            <person name="Schnable J.C."/>
            <person name="Zhu J.-K."/>
            <person name="Zhang H."/>
        </authorList>
    </citation>
    <scope>NUCLEOTIDE SEQUENCE [LARGE SCALE GENOMIC DNA]</scope>
</reference>
<evidence type="ECO:0000256" key="1">
    <source>
        <dbReference type="ARBA" id="ARBA00004906"/>
    </source>
</evidence>
<dbReference type="InterPro" id="IPR045005">
    <property type="entry name" value="BPM1-6"/>
</dbReference>
<evidence type="ECO:0000256" key="2">
    <source>
        <dbReference type="ARBA" id="ARBA00010846"/>
    </source>
</evidence>
<dbReference type="AlphaFoldDB" id="A0A3L6PL81"/>
<proteinExistence type="inferred from homology"/>
<comment type="caution">
    <text evidence="5">The sequence shown here is derived from an EMBL/GenBank/DDBJ whole genome shotgun (WGS) entry which is preliminary data.</text>
</comment>
<dbReference type="InterPro" id="IPR000210">
    <property type="entry name" value="BTB/POZ_dom"/>
</dbReference>
<dbReference type="PANTHER" id="PTHR26379:SF438">
    <property type="entry name" value="OS08G0128700 PROTEIN"/>
    <property type="match status" value="1"/>
</dbReference>
<dbReference type="CDD" id="cd00121">
    <property type="entry name" value="MATH"/>
    <property type="match status" value="1"/>
</dbReference>